<dbReference type="PANTHER" id="PTHR18460:SF3">
    <property type="entry name" value="TELO2-INTERACTING PROTEIN 1 HOMOLOG"/>
    <property type="match status" value="1"/>
</dbReference>
<feature type="domain" description="TTI1 C-terminal TPR" evidence="2">
    <location>
        <begin position="1005"/>
        <end position="1304"/>
    </location>
</feature>
<evidence type="ECO:0000259" key="1">
    <source>
        <dbReference type="Pfam" id="PF24173"/>
    </source>
</evidence>
<accession>A0A7J6VFZ2</accession>
<dbReference type="Pfam" id="PF21547">
    <property type="entry name" value="TTI1"/>
    <property type="match status" value="1"/>
</dbReference>
<dbReference type="Proteomes" id="UP000554482">
    <property type="component" value="Unassembled WGS sequence"/>
</dbReference>
<dbReference type="Pfam" id="PF24173">
    <property type="entry name" value="TPR_TTI1_N"/>
    <property type="match status" value="1"/>
</dbReference>
<evidence type="ECO:0000313" key="4">
    <source>
        <dbReference type="Proteomes" id="UP000554482"/>
    </source>
</evidence>
<evidence type="ECO:0000313" key="3">
    <source>
        <dbReference type="EMBL" id="KAF5184034.1"/>
    </source>
</evidence>
<comment type="caution">
    <text evidence="3">The sequence shown here is derived from an EMBL/GenBank/DDBJ whole genome shotgun (WGS) entry which is preliminary data.</text>
</comment>
<dbReference type="Pfam" id="PF24181">
    <property type="entry name" value="TPR_TTI1_C"/>
    <property type="match status" value="1"/>
</dbReference>
<dbReference type="PANTHER" id="PTHR18460">
    <property type="entry name" value="TEL2 INTERACTING PROTEIN 1 TTI1 FAMILY MEMBER"/>
    <property type="match status" value="1"/>
</dbReference>
<dbReference type="InterPro" id="IPR016024">
    <property type="entry name" value="ARM-type_fold"/>
</dbReference>
<reference evidence="3 4" key="1">
    <citation type="submission" date="2020-06" db="EMBL/GenBank/DDBJ databases">
        <title>Transcriptomic and genomic resources for Thalictrum thalictroides and T. hernandezii: Facilitating candidate gene discovery in an emerging model plant lineage.</title>
        <authorList>
            <person name="Arias T."/>
            <person name="Riano-Pachon D.M."/>
            <person name="Di Stilio V.S."/>
        </authorList>
    </citation>
    <scope>NUCLEOTIDE SEQUENCE [LARGE SCALE GENOMIC DNA]</scope>
    <source>
        <strain evidence="4">cv. WT478/WT964</strain>
        <tissue evidence="3">Leaves</tissue>
    </source>
</reference>
<dbReference type="InterPro" id="IPR052587">
    <property type="entry name" value="TELO2-interacting_protein_1"/>
</dbReference>
<name>A0A7J6VFZ2_THATH</name>
<proteinExistence type="predicted"/>
<organism evidence="3 4">
    <name type="scientific">Thalictrum thalictroides</name>
    <name type="common">Rue-anemone</name>
    <name type="synonym">Anemone thalictroides</name>
    <dbReference type="NCBI Taxonomy" id="46969"/>
    <lineage>
        <taxon>Eukaryota</taxon>
        <taxon>Viridiplantae</taxon>
        <taxon>Streptophyta</taxon>
        <taxon>Embryophyta</taxon>
        <taxon>Tracheophyta</taxon>
        <taxon>Spermatophyta</taxon>
        <taxon>Magnoliopsida</taxon>
        <taxon>Ranunculales</taxon>
        <taxon>Ranunculaceae</taxon>
        <taxon>Thalictroideae</taxon>
        <taxon>Thalictrum</taxon>
    </lineage>
</organism>
<dbReference type="SUPFAM" id="SSF48371">
    <property type="entry name" value="ARM repeat"/>
    <property type="match status" value="1"/>
</dbReference>
<feature type="domain" description="TTI1 N-terminal TPR" evidence="1">
    <location>
        <begin position="261"/>
        <end position="477"/>
    </location>
</feature>
<dbReference type="OrthoDB" id="49511at2759"/>
<protein>
    <submittedName>
        <fullName evidence="3">Arm repeat superfamily protein</fullName>
    </submittedName>
</protein>
<dbReference type="GO" id="GO:0005737">
    <property type="term" value="C:cytoplasm"/>
    <property type="evidence" value="ECO:0007669"/>
    <property type="project" value="TreeGrafter"/>
</dbReference>
<dbReference type="InterPro" id="IPR057566">
    <property type="entry name" value="TPR_TTI1_N"/>
</dbReference>
<keyword evidence="4" id="KW-1185">Reference proteome</keyword>
<dbReference type="InterPro" id="IPR049362">
    <property type="entry name" value="TTI1_rpt"/>
</dbReference>
<sequence>MEDEYVEEENGNLNNMDEEDNIRIRVFSELKHYSLILLELLQNPKKNVPEISQLHEFLRKTPSHALQPLLDYAMFPLLLLLDAAVGSRSSKKDDFEGKAGLLGVSNTPNAVSDSVAEGVVLCLEELLKKCYLGSVNQMVVVLKKLTYGAMLSPSEASEEFREGIVRCFKALLLRLQPCSIKSCACNQIHGFPALIASSKSPSLSKIFSKRRSESVDCLLAYLQSQNASAAVGHWLSLLLKVLLNIHVKIADTEAAQGHRGSANIRVEAFLTLRVLVAKVGTAQALAFFLPGVVSHFTKVLQMSKTMISGAAGSTEAIDQATRGLVEFLMIVLQDKANISGLDMSNGTTGFHLSEDKSTCSFVEALRHLPVNSQKRVQELETNPSDQAVVLKDIKDKKINNHDGLLCVNRTNDWLKETSAHVDKLLSATFPHLCVHPARKVRQGLVQSIQGLLSECSYTLKQSRLMMLECLCVLVCDDSEEVSIVAQEFLESFFMGNDKDLIQHEIAEIFNRLVEKLPKLVLGSDETNAVAYAQRLLSVMYYCGPQLVVDNLLRSPITASRFMEVLMLCLGQNSGFAGSLDKFILDRPSSVGYLHSIAELKFASHFSCTAKHLPIPLDSVHQNYEVPNMPPWFVYVGSQKLYNVLAGILRLVGLSLVADSRKEVSLSVIVEIPLIYLRKLISEVRMKQYSKESWKSWYGRSGSGQLVRQASTAVCILNEIIYGTSDQSVERFFKMFRTSRSKGKELQGCGVICSDDQSPGIENGVSNESVWKICSALDARSHLTDCIGSILHEYLSPEVWDIPIDPDVSLIKDEVEDMKSHSFHDTAKLHQVIIDGIGTFNVCLGKEFSTSGFLHSSLYLLLENLICSSSEIRRTADAVLHVISSTSGYPTVGCLVVSNADYIIDSLCRELRHLDLNPHVPNVIASMLSYVGVANEILPLLEEPMRSVSLELEVLGRHQHPNLTVPFLKGVAEIAKASKCEAYAMPTKAEAYSVHVKSKVSDMEETTRKECDGFTSSYGRDTNVKSMETDDVDSTCNVSDMHVEHWEKMLFELNDSKRYRRIVGSIAGSCLTAATPLVASLNESAALVALDIINDGIAALAKVEEAYRHEKGSKQQIERAIQLCSFHDLEDTLDAADETDENRLLPAMNKIWPYFVTCIKNKNPLVIRRCLNVVSSTVQICGGDFFSRRFHTDGPHFWKMLTTSPFSKKSILSDEKKPLQLPYRISSTSSEDSMAETSGLKVQTAALTMIANLSRNKRSASALDAVLKKISGLVVGIACSGVVGLHDASVNALSGLACIDPDLIWLLLADVYYSFKSKDAPSPPFVGLPEIAQLVPSPSSHKEFLFAQYGGDTFGFGVDVSSVEKMFQKMNKEVFTWQMDV</sequence>
<dbReference type="EMBL" id="JABWDY010032642">
    <property type="protein sequence ID" value="KAF5184034.1"/>
    <property type="molecule type" value="Genomic_DNA"/>
</dbReference>
<dbReference type="InterPro" id="IPR057567">
    <property type="entry name" value="TPR_TTI1_C"/>
</dbReference>
<gene>
    <name evidence="3" type="ORF">FRX31_026379</name>
</gene>
<evidence type="ECO:0000259" key="2">
    <source>
        <dbReference type="Pfam" id="PF24181"/>
    </source>
</evidence>